<keyword evidence="7 10" id="KW-0472">Membrane</keyword>
<comment type="caution">
    <text evidence="15">The sequence shown here is derived from an EMBL/GenBank/DDBJ whole genome shotgun (WGS) entry which is preliminary data.</text>
</comment>
<feature type="domain" description="TonB-dependent receptor plug" evidence="14">
    <location>
        <begin position="54"/>
        <end position="152"/>
    </location>
</feature>
<keyword evidence="4 10" id="KW-1134">Transmembrane beta strand</keyword>
<keyword evidence="6 11" id="KW-0798">TonB box</keyword>
<evidence type="ECO:0000259" key="14">
    <source>
        <dbReference type="Pfam" id="PF07715"/>
    </source>
</evidence>
<dbReference type="PANTHER" id="PTHR32552:SF74">
    <property type="entry name" value="HYDROXAMATE SIDEROPHORE RECEPTOR FHUE"/>
    <property type="match status" value="1"/>
</dbReference>
<dbReference type="Proteomes" id="UP000771797">
    <property type="component" value="Unassembled WGS sequence"/>
</dbReference>
<evidence type="ECO:0000256" key="7">
    <source>
        <dbReference type="ARBA" id="ARBA00023136"/>
    </source>
</evidence>
<dbReference type="Pfam" id="PF07715">
    <property type="entry name" value="Plug"/>
    <property type="match status" value="1"/>
</dbReference>
<dbReference type="EMBL" id="AQPF01000003">
    <property type="protein sequence ID" value="KAF0807701.1"/>
    <property type="molecule type" value="Genomic_DNA"/>
</dbReference>
<accession>A0ABQ6YCJ9</accession>
<dbReference type="InterPro" id="IPR036942">
    <property type="entry name" value="Beta-barrel_TonB_sf"/>
</dbReference>
<dbReference type="CDD" id="cd01347">
    <property type="entry name" value="ligand_gated_channel"/>
    <property type="match status" value="1"/>
</dbReference>
<evidence type="ECO:0000259" key="13">
    <source>
        <dbReference type="Pfam" id="PF00593"/>
    </source>
</evidence>
<keyword evidence="5 10" id="KW-0812">Transmembrane</keyword>
<evidence type="ECO:0000256" key="3">
    <source>
        <dbReference type="ARBA" id="ARBA00022448"/>
    </source>
</evidence>
<keyword evidence="16" id="KW-1185">Reference proteome</keyword>
<protein>
    <submittedName>
        <fullName evidence="15">Fe(III)-pyochelin outer membrane receptor</fullName>
    </submittedName>
</protein>
<keyword evidence="3 10" id="KW-0813">Transport</keyword>
<evidence type="ECO:0000256" key="9">
    <source>
        <dbReference type="ARBA" id="ARBA00023237"/>
    </source>
</evidence>
<evidence type="ECO:0000256" key="11">
    <source>
        <dbReference type="RuleBase" id="RU003357"/>
    </source>
</evidence>
<evidence type="ECO:0000256" key="10">
    <source>
        <dbReference type="PROSITE-ProRule" id="PRU01360"/>
    </source>
</evidence>
<comment type="subcellular location">
    <subcellularLocation>
        <location evidence="1 10">Cell outer membrane</location>
        <topology evidence="1 10">Multi-pass membrane protein</topology>
    </subcellularLocation>
</comment>
<gene>
    <name evidence="15" type="ORF">A6D6_00698</name>
</gene>
<evidence type="ECO:0000256" key="12">
    <source>
        <dbReference type="SAM" id="SignalP"/>
    </source>
</evidence>
<reference evidence="15 16" key="1">
    <citation type="submission" date="2012-09" db="EMBL/GenBank/DDBJ databases">
        <title>Genome Sequence of alkane-degrading Bacterium Alcanivorax sp. 6-D-6.</title>
        <authorList>
            <person name="Lai Q."/>
            <person name="Shao Z."/>
        </authorList>
    </citation>
    <scope>NUCLEOTIDE SEQUENCE [LARGE SCALE GENOMIC DNA]</scope>
    <source>
        <strain evidence="15 16">6-D-6</strain>
    </source>
</reference>
<evidence type="ECO:0000256" key="6">
    <source>
        <dbReference type="ARBA" id="ARBA00023077"/>
    </source>
</evidence>
<dbReference type="Gene3D" id="2.40.170.20">
    <property type="entry name" value="TonB-dependent receptor, beta-barrel domain"/>
    <property type="match status" value="1"/>
</dbReference>
<dbReference type="InterPro" id="IPR039426">
    <property type="entry name" value="TonB-dep_rcpt-like"/>
</dbReference>
<dbReference type="InterPro" id="IPR010105">
    <property type="entry name" value="TonB_sidphr_rcpt"/>
</dbReference>
<dbReference type="PROSITE" id="PS52016">
    <property type="entry name" value="TONB_DEPENDENT_REC_3"/>
    <property type="match status" value="1"/>
</dbReference>
<keyword evidence="12" id="KW-0732">Signal</keyword>
<dbReference type="InterPro" id="IPR037066">
    <property type="entry name" value="Plug_dom_sf"/>
</dbReference>
<evidence type="ECO:0000256" key="4">
    <source>
        <dbReference type="ARBA" id="ARBA00022452"/>
    </source>
</evidence>
<dbReference type="SUPFAM" id="SSF56935">
    <property type="entry name" value="Porins"/>
    <property type="match status" value="1"/>
</dbReference>
<feature type="chain" id="PRO_5046573927" evidence="12">
    <location>
        <begin position="19"/>
        <end position="698"/>
    </location>
</feature>
<evidence type="ECO:0000256" key="5">
    <source>
        <dbReference type="ARBA" id="ARBA00022692"/>
    </source>
</evidence>
<feature type="domain" description="TonB-dependent receptor-like beta-barrel" evidence="13">
    <location>
        <begin position="228"/>
        <end position="665"/>
    </location>
</feature>
<evidence type="ECO:0000256" key="8">
    <source>
        <dbReference type="ARBA" id="ARBA00023170"/>
    </source>
</evidence>
<sequence>MLCTSLTSVLMLPTALHADTSGPHQLETVDVAGDTTSRDLGTGVTTLSKFPLSPREIPQSASVIERQRIEQQNLYSLDEVLEQATGITVQPFQNLTTQYYARGFQVDGFELDGVPVAIGGQASSPQDMSIYQRVEILRGANGLLHGAGNPAATLNLVRKKPTRKGQANILLSTGRWDRHRGELDLSGPLNEAGTLRGRLVTAREERDFFYDVADQNTNVFHGVLEADLGARTVLTTGVQYQTIDSTTNMAGVPFARDGSDLKLSRSRYFDVDWDQFDWTTRRFFAAVEHRLAGDWIAKLNGEYEDTQSKLKYAGVYGYAIDPETGDGAMLSPGAYKFDTQSHSADISLQGPFHWLGRQHEAVLGLSYARIDHAMHQGQFDIDVSGPVNIHDWDPRSIPEPTVIAYTSAGDNKTRQTGAYAMGRFHVSDSLTLITGARTSWWDQRTATDHYKPDRQLTPYGGVIWDFHPHWSGYVSYADVFKPQTQRTYSGEVLDPMDGEAYEAGIKATTPGEALTVSAAVFRIDQSDRAQEDPEHPGAGNDTYYIHGGEVRSEGAELEVNGRLTRHWQLYAGYTYTDSEYRKDADNQGEDFSSITPRHLFKLWSHYDLPWHDRRLSVGGGIQAQSDISKTSGAVTQRQGGYVLVNLRAGYRLNRQWRIALNVNNVFDRHYYQELFSPAWSNRYGEPRNVTISLRGQFR</sequence>
<evidence type="ECO:0000313" key="16">
    <source>
        <dbReference type="Proteomes" id="UP000771797"/>
    </source>
</evidence>
<proteinExistence type="inferred from homology"/>
<dbReference type="InterPro" id="IPR012910">
    <property type="entry name" value="Plug_dom"/>
</dbReference>
<keyword evidence="9 10" id="KW-0998">Cell outer membrane</keyword>
<name>A0ABQ6YCJ9_9GAMM</name>
<evidence type="ECO:0000256" key="1">
    <source>
        <dbReference type="ARBA" id="ARBA00004571"/>
    </source>
</evidence>
<dbReference type="InterPro" id="IPR000531">
    <property type="entry name" value="Beta-barrel_TonB"/>
</dbReference>
<dbReference type="Pfam" id="PF00593">
    <property type="entry name" value="TonB_dep_Rec_b-barrel"/>
    <property type="match status" value="1"/>
</dbReference>
<dbReference type="NCBIfam" id="TIGR01783">
    <property type="entry name" value="TonB-siderophor"/>
    <property type="match status" value="1"/>
</dbReference>
<organism evidence="15 16">
    <name type="scientific">Alcanivorax xiamenensis</name>
    <dbReference type="NCBI Taxonomy" id="1177156"/>
    <lineage>
        <taxon>Bacteria</taxon>
        <taxon>Pseudomonadati</taxon>
        <taxon>Pseudomonadota</taxon>
        <taxon>Gammaproteobacteria</taxon>
        <taxon>Oceanospirillales</taxon>
        <taxon>Alcanivoracaceae</taxon>
        <taxon>Alcanivorax</taxon>
    </lineage>
</organism>
<dbReference type="PANTHER" id="PTHR32552">
    <property type="entry name" value="FERRICHROME IRON RECEPTOR-RELATED"/>
    <property type="match status" value="1"/>
</dbReference>
<dbReference type="Gene3D" id="2.170.130.10">
    <property type="entry name" value="TonB-dependent receptor, plug domain"/>
    <property type="match status" value="1"/>
</dbReference>
<comment type="similarity">
    <text evidence="2 10 11">Belongs to the TonB-dependent receptor family.</text>
</comment>
<keyword evidence="8 15" id="KW-0675">Receptor</keyword>
<evidence type="ECO:0000313" key="15">
    <source>
        <dbReference type="EMBL" id="KAF0807701.1"/>
    </source>
</evidence>
<feature type="signal peptide" evidence="12">
    <location>
        <begin position="1"/>
        <end position="18"/>
    </location>
</feature>
<evidence type="ECO:0000256" key="2">
    <source>
        <dbReference type="ARBA" id="ARBA00009810"/>
    </source>
</evidence>